<dbReference type="EMBL" id="JAKLTY010000031">
    <property type="protein sequence ID" value="MCG2631671.1"/>
    <property type="molecule type" value="Genomic_DNA"/>
</dbReference>
<protein>
    <submittedName>
        <fullName evidence="2">Uncharacterized protein</fullName>
    </submittedName>
</protein>
<keyword evidence="1" id="KW-0812">Transmembrane</keyword>
<feature type="transmembrane region" description="Helical" evidence="1">
    <location>
        <begin position="27"/>
        <end position="56"/>
    </location>
</feature>
<gene>
    <name evidence="3" type="ORF">L6637_08650</name>
    <name evidence="2" type="ORF">L6654_34090</name>
</gene>
<accession>A0A9X1RFJ7</accession>
<evidence type="ECO:0000313" key="5">
    <source>
        <dbReference type="Proteomes" id="UP001139054"/>
    </source>
</evidence>
<reference evidence="2" key="1">
    <citation type="submission" date="2022-01" db="EMBL/GenBank/DDBJ databases">
        <title>Genome sequnece data of strain Bradyrhizobium sp. nov.</title>
        <authorList>
            <person name="Zhang J."/>
        </authorList>
    </citation>
    <scope>NUCLEOTIDE SEQUENCE</scope>
    <source>
        <strain evidence="3">WYCCWR 12774</strain>
        <strain evidence="2">WYCCWR 13023</strain>
    </source>
</reference>
<sequence length="59" mass="6731">MVPLQIERVVERDIAPREGFLERMEGALLLTSLASVTVVWCYLLGLVVWKCCIWVLQLA</sequence>
<dbReference type="Proteomes" id="UP001139054">
    <property type="component" value="Unassembled WGS sequence"/>
</dbReference>
<name>A0A9X1RFJ7_9BRAD</name>
<keyword evidence="4" id="KW-1185">Reference proteome</keyword>
<dbReference type="EMBL" id="JAKLUA010000002">
    <property type="protein sequence ID" value="MCG2667018.1"/>
    <property type="molecule type" value="Genomic_DNA"/>
</dbReference>
<comment type="caution">
    <text evidence="2">The sequence shown here is derived from an EMBL/GenBank/DDBJ whole genome shotgun (WGS) entry which is preliminary data.</text>
</comment>
<evidence type="ECO:0000313" key="3">
    <source>
        <dbReference type="EMBL" id="MCG2667018.1"/>
    </source>
</evidence>
<keyword evidence="1" id="KW-1133">Transmembrane helix</keyword>
<organism evidence="2 5">
    <name type="scientific">Bradyrhizobium zhengyangense</name>
    <dbReference type="NCBI Taxonomy" id="2911009"/>
    <lineage>
        <taxon>Bacteria</taxon>
        <taxon>Pseudomonadati</taxon>
        <taxon>Pseudomonadota</taxon>
        <taxon>Alphaproteobacteria</taxon>
        <taxon>Hyphomicrobiales</taxon>
        <taxon>Nitrobacteraceae</taxon>
        <taxon>Bradyrhizobium</taxon>
    </lineage>
</organism>
<proteinExistence type="predicted"/>
<evidence type="ECO:0000313" key="2">
    <source>
        <dbReference type="EMBL" id="MCG2631671.1"/>
    </source>
</evidence>
<keyword evidence="1" id="KW-0472">Membrane</keyword>
<dbReference type="Proteomes" id="UP001139012">
    <property type="component" value="Unassembled WGS sequence"/>
</dbReference>
<evidence type="ECO:0000256" key="1">
    <source>
        <dbReference type="SAM" id="Phobius"/>
    </source>
</evidence>
<dbReference type="AlphaFoldDB" id="A0A9X1RFJ7"/>
<evidence type="ECO:0000313" key="4">
    <source>
        <dbReference type="Proteomes" id="UP001139012"/>
    </source>
</evidence>
<dbReference type="RefSeq" id="WP_237866464.1">
    <property type="nucleotide sequence ID" value="NZ_JAKLTY010000031.1"/>
</dbReference>